<keyword evidence="4" id="KW-0597">Phosphoprotein</keyword>
<feature type="compositionally biased region" description="Polar residues" evidence="10">
    <location>
        <begin position="1"/>
        <end position="29"/>
    </location>
</feature>
<dbReference type="PROSITE" id="PS50086">
    <property type="entry name" value="TBC_RABGAP"/>
    <property type="match status" value="1"/>
</dbReference>
<dbReference type="SMART" id="SM00164">
    <property type="entry name" value="TBC"/>
    <property type="match status" value="1"/>
</dbReference>
<feature type="region of interest" description="Disordered" evidence="10">
    <location>
        <begin position="260"/>
        <end position="301"/>
    </location>
</feature>
<evidence type="ECO:0000256" key="3">
    <source>
        <dbReference type="ARBA" id="ARBA00022490"/>
    </source>
</evidence>
<comment type="subunit">
    <text evidence="7">Interacts with non-phosphorylated form of RAB8A; phosphorylation of RAB8A at 'Thr-72' disrupts this interaction. Interacts with ARMC12.</text>
</comment>
<comment type="function">
    <text evidence="6">Acts as a GTPase activating protein for RAB7A. Does not act on RAB4, RAB5 or RAB6.</text>
</comment>
<dbReference type="PANTHER" id="PTHR22957">
    <property type="entry name" value="TBC1 DOMAIN FAMILY MEMBER GTPASE-ACTIVATING PROTEIN"/>
    <property type="match status" value="1"/>
</dbReference>
<evidence type="ECO:0000259" key="11">
    <source>
        <dbReference type="PROSITE" id="PS50086"/>
    </source>
</evidence>
<evidence type="ECO:0000256" key="7">
    <source>
        <dbReference type="ARBA" id="ARBA00065268"/>
    </source>
</evidence>
<organism evidence="12 13">
    <name type="scientific">Hermetia illucens</name>
    <name type="common">Black soldier fly</name>
    <dbReference type="NCBI Taxonomy" id="343691"/>
    <lineage>
        <taxon>Eukaryota</taxon>
        <taxon>Metazoa</taxon>
        <taxon>Ecdysozoa</taxon>
        <taxon>Arthropoda</taxon>
        <taxon>Hexapoda</taxon>
        <taxon>Insecta</taxon>
        <taxon>Pterygota</taxon>
        <taxon>Neoptera</taxon>
        <taxon>Endopterygota</taxon>
        <taxon>Diptera</taxon>
        <taxon>Brachycera</taxon>
        <taxon>Stratiomyomorpha</taxon>
        <taxon>Stratiomyidae</taxon>
        <taxon>Hermetiinae</taxon>
        <taxon>Hermetia</taxon>
    </lineage>
</organism>
<dbReference type="FunFam" id="1.10.472.80:FF:000005">
    <property type="entry name" value="TBC1 domain family member 15"/>
    <property type="match status" value="1"/>
</dbReference>
<comment type="subcellular location">
    <subcellularLocation>
        <location evidence="1">Cytoplasm</location>
    </subcellularLocation>
</comment>
<evidence type="ECO:0000256" key="10">
    <source>
        <dbReference type="SAM" id="MobiDB-lite"/>
    </source>
</evidence>
<keyword evidence="3" id="KW-0963">Cytoplasm</keyword>
<evidence type="ECO:0000313" key="12">
    <source>
        <dbReference type="EMBL" id="CAD7079023.1"/>
    </source>
</evidence>
<accession>A0A7R8YMZ3</accession>
<dbReference type="InterPro" id="IPR000195">
    <property type="entry name" value="Rab-GAP-TBC_dom"/>
</dbReference>
<evidence type="ECO:0000256" key="9">
    <source>
        <dbReference type="ARBA" id="ARBA00082539"/>
    </source>
</evidence>
<evidence type="ECO:0000256" key="4">
    <source>
        <dbReference type="ARBA" id="ARBA00022553"/>
    </source>
</evidence>
<evidence type="ECO:0000256" key="2">
    <source>
        <dbReference type="ARBA" id="ARBA00022468"/>
    </source>
</evidence>
<dbReference type="EMBL" id="LR899009">
    <property type="protein sequence ID" value="CAD7079023.1"/>
    <property type="molecule type" value="Genomic_DNA"/>
</dbReference>
<protein>
    <recommendedName>
        <fullName evidence="8">TBC1 domain family member 15</fullName>
    </recommendedName>
    <alternativeName>
        <fullName evidence="9">GTPase-activating protein RAB7</fullName>
    </alternativeName>
</protein>
<dbReference type="GO" id="GO:0005737">
    <property type="term" value="C:cytoplasm"/>
    <property type="evidence" value="ECO:0007669"/>
    <property type="project" value="UniProtKB-SubCell"/>
</dbReference>
<evidence type="ECO:0000256" key="5">
    <source>
        <dbReference type="ARBA" id="ARBA00022990"/>
    </source>
</evidence>
<dbReference type="FunFam" id="1.10.8.270:FF:000005">
    <property type="entry name" value="TBC1 domain family member 15"/>
    <property type="match status" value="1"/>
</dbReference>
<evidence type="ECO:0000256" key="6">
    <source>
        <dbReference type="ARBA" id="ARBA00055283"/>
    </source>
</evidence>
<evidence type="ECO:0000256" key="1">
    <source>
        <dbReference type="ARBA" id="ARBA00004496"/>
    </source>
</evidence>
<dbReference type="InParanoid" id="A0A7R8YMZ3"/>
<dbReference type="SUPFAM" id="SSF47923">
    <property type="entry name" value="Ypt/Rab-GAP domain of gyp1p"/>
    <property type="match status" value="2"/>
</dbReference>
<dbReference type="OMA" id="MNESVRY"/>
<dbReference type="AlphaFoldDB" id="A0A7R8YMZ3"/>
<proteinExistence type="predicted"/>
<gene>
    <name evidence="12" type="ORF">HERILL_LOCUS2257</name>
</gene>
<dbReference type="PANTHER" id="PTHR22957:SF645">
    <property type="entry name" value="LD27216P"/>
    <property type="match status" value="1"/>
</dbReference>
<dbReference type="Proteomes" id="UP000594454">
    <property type="component" value="Chromosome 1"/>
</dbReference>
<dbReference type="FunCoup" id="A0A7R8YMZ3">
    <property type="interactions" value="301"/>
</dbReference>
<dbReference type="InterPro" id="IPR035969">
    <property type="entry name" value="Rab-GAP_TBC_sf"/>
</dbReference>
<dbReference type="Gene3D" id="1.10.8.270">
    <property type="entry name" value="putative rabgap domain of human tbc1 domain family member 14 like domains"/>
    <property type="match status" value="1"/>
</dbReference>
<dbReference type="OrthoDB" id="10264062at2759"/>
<keyword evidence="2" id="KW-0343">GTPase activation</keyword>
<keyword evidence="5" id="KW-0007">Acetylation</keyword>
<sequence length="653" mass="75715">MEGAEQRSQNGSSPETDNRMNSSTSSSLDRSIEGERTLATHDGALLKEASAEFIGELNTSGTLKLIEQQPNKIIIAWQPNDNILITDESSQDQDEWSLVDTIKKRHRTVSESKAFNTKFDSQATKPRRLEVPVTELKFVEVLARGQMIRLIKKSDSSLHSVYFFQHGNADMFVRELQLNNVVTPAHGSRNLFNVLDPDARKLQKTFEALQIEDIKTSGGWLSNLVWKNMEFFAKVSDYVTPVQQLSPENRSEDYEFLNHQEKSDAEAKKEEQPSKKETSRPNEKPMVTLPPRRAVARGPPLNEKQWCEFQTEDGRISDPQRVKEIIFRGGIEESLRPTVWKYLLNYYIWDETTAETAERRRAKSAEYYQMKSQWLSMTTTQERNFSGFRDRKCQIEKDVIRTDRTIEFFAGEQNPNIALLQDILMTYVMYNFDLGYVQGMGDLLAHILAVVQNEADSFWCFVGFMDSVFSNFDVDQAGMKRQFKELHDLIQFCNPELFEYLASNDSANMFFCFRWLLVWFNREFSASDIIELWEVLWTGLPCPNFHLFISAAILETHKQTIIENKFQFDDILKYVNALSMQLDLNNTLETAESIYIQIKEAERIPQKIRILIGEESGSSDMSESFDLINREEEEMRQRKLEEACENSMNMSFL</sequence>
<feature type="compositionally biased region" description="Basic and acidic residues" evidence="10">
    <location>
        <begin position="260"/>
        <end position="283"/>
    </location>
</feature>
<keyword evidence="13" id="KW-1185">Reference proteome</keyword>
<dbReference type="GO" id="GO:0005096">
    <property type="term" value="F:GTPase activator activity"/>
    <property type="evidence" value="ECO:0007669"/>
    <property type="project" value="UniProtKB-KW"/>
</dbReference>
<evidence type="ECO:0000313" key="13">
    <source>
        <dbReference type="Proteomes" id="UP000594454"/>
    </source>
</evidence>
<feature type="region of interest" description="Disordered" evidence="10">
    <location>
        <begin position="1"/>
        <end position="32"/>
    </location>
</feature>
<reference evidence="12 13" key="1">
    <citation type="submission" date="2020-11" db="EMBL/GenBank/DDBJ databases">
        <authorList>
            <person name="Wallbank WR R."/>
            <person name="Pardo Diaz C."/>
            <person name="Kozak K."/>
            <person name="Martin S."/>
            <person name="Jiggins C."/>
            <person name="Moest M."/>
            <person name="Warren A I."/>
            <person name="Generalovic N T."/>
            <person name="Byers J.R.P. K."/>
            <person name="Montejo-Kovacevich G."/>
            <person name="Yen C E."/>
        </authorList>
    </citation>
    <scope>NUCLEOTIDE SEQUENCE [LARGE SCALE GENOMIC DNA]</scope>
</reference>
<feature type="domain" description="Rab-GAP TBC" evidence="11">
    <location>
        <begin position="330"/>
        <end position="540"/>
    </location>
</feature>
<dbReference type="Pfam" id="PF00566">
    <property type="entry name" value="RabGAP-TBC"/>
    <property type="match status" value="1"/>
</dbReference>
<dbReference type="Gene3D" id="1.10.472.80">
    <property type="entry name" value="Ypt/Rab-GAP domain of gyp1p, domain 3"/>
    <property type="match status" value="1"/>
</dbReference>
<name>A0A7R8YMZ3_HERIL</name>
<evidence type="ECO:0000256" key="8">
    <source>
        <dbReference type="ARBA" id="ARBA00067480"/>
    </source>
</evidence>